<dbReference type="EMBL" id="BART01009451">
    <property type="protein sequence ID" value="GAG68633.1"/>
    <property type="molecule type" value="Genomic_DNA"/>
</dbReference>
<accession>X1A751</accession>
<dbReference type="InterPro" id="IPR012334">
    <property type="entry name" value="Pectin_lyas_fold"/>
</dbReference>
<organism evidence="2">
    <name type="scientific">marine sediment metagenome</name>
    <dbReference type="NCBI Taxonomy" id="412755"/>
    <lineage>
        <taxon>unclassified sequences</taxon>
        <taxon>metagenomes</taxon>
        <taxon>ecological metagenomes</taxon>
    </lineage>
</organism>
<dbReference type="InterPro" id="IPR039448">
    <property type="entry name" value="Beta_helix"/>
</dbReference>
<proteinExistence type="predicted"/>
<dbReference type="Gene3D" id="2.160.20.10">
    <property type="entry name" value="Single-stranded right-handed beta-helix, Pectin lyase-like"/>
    <property type="match status" value="1"/>
</dbReference>
<dbReference type="InterPro" id="IPR011050">
    <property type="entry name" value="Pectin_lyase_fold/virulence"/>
</dbReference>
<gene>
    <name evidence="2" type="ORF">S01H4_20943</name>
</gene>
<feature type="non-terminal residue" evidence="2">
    <location>
        <position position="1"/>
    </location>
</feature>
<dbReference type="SUPFAM" id="SSF51126">
    <property type="entry name" value="Pectin lyase-like"/>
    <property type="match status" value="1"/>
</dbReference>
<comment type="caution">
    <text evidence="2">The sequence shown here is derived from an EMBL/GenBank/DDBJ whole genome shotgun (WGS) entry which is preliminary data.</text>
</comment>
<name>X1A751_9ZZZZ</name>
<dbReference type="Pfam" id="PF13229">
    <property type="entry name" value="Beta_helix"/>
    <property type="match status" value="1"/>
</dbReference>
<evidence type="ECO:0000259" key="1">
    <source>
        <dbReference type="Pfam" id="PF13229"/>
    </source>
</evidence>
<protein>
    <recommendedName>
        <fullName evidence="1">Right handed beta helix domain-containing protein</fullName>
    </recommendedName>
</protein>
<reference evidence="2" key="1">
    <citation type="journal article" date="2014" name="Front. Microbiol.">
        <title>High frequency of phylogenetically diverse reductive dehalogenase-homologous genes in deep subseafloor sedimentary metagenomes.</title>
        <authorList>
            <person name="Kawai M."/>
            <person name="Futagami T."/>
            <person name="Toyoda A."/>
            <person name="Takaki Y."/>
            <person name="Nishi S."/>
            <person name="Hori S."/>
            <person name="Arai W."/>
            <person name="Tsubouchi T."/>
            <person name="Morono Y."/>
            <person name="Uchiyama I."/>
            <person name="Ito T."/>
            <person name="Fujiyama A."/>
            <person name="Inagaki F."/>
            <person name="Takami H."/>
        </authorList>
    </citation>
    <scope>NUCLEOTIDE SEQUENCE</scope>
    <source>
        <strain evidence="2">Expedition CK06-06</strain>
    </source>
</reference>
<evidence type="ECO:0000313" key="2">
    <source>
        <dbReference type="EMBL" id="GAG68633.1"/>
    </source>
</evidence>
<sequence>GSDCLVEGFYFTGAVNAGDGIYAEWNSPNIWADNLTIRHCLFDDEIDTAIQLEFVWYANIHDCSFEECDEYGIYVDTGGSGIAYAKIYDNKFMDCSTAAMSLLGGSSNNQIYQNSFWEGGAQVPVASVNVYLNTTGGGSNMVFDNWFACTLAGGNGDWADTCSSAATDAWINNHLVDGDNVLNP</sequence>
<dbReference type="AlphaFoldDB" id="X1A751"/>
<feature type="domain" description="Right handed beta helix" evidence="1">
    <location>
        <begin position="2"/>
        <end position="139"/>
    </location>
</feature>